<evidence type="ECO:0000256" key="1">
    <source>
        <dbReference type="SAM" id="SignalP"/>
    </source>
</evidence>
<keyword evidence="1" id="KW-0732">Signal</keyword>
<keyword evidence="3" id="KW-1185">Reference proteome</keyword>
<evidence type="ECO:0000313" key="3">
    <source>
        <dbReference type="Proteomes" id="UP000321039"/>
    </source>
</evidence>
<feature type="chain" id="PRO_5022857358" evidence="1">
    <location>
        <begin position="23"/>
        <end position="112"/>
    </location>
</feature>
<dbReference type="AlphaFoldDB" id="A0A5C8ZSF3"/>
<dbReference type="EMBL" id="VRZA01000006">
    <property type="protein sequence ID" value="TXS91386.1"/>
    <property type="molecule type" value="Genomic_DNA"/>
</dbReference>
<sequence length="112" mass="12653">MKTLIKVITLTVLPLFAAGTWAEVTQDCIVEGTVDKQKAREHGKDVYVAFHSASRASDDANCRLNRRSNRVEFKQPKDAKINSAPDGAKVKYRYTEEDNKKGEWKLLDVSKL</sequence>
<gene>
    <name evidence="2" type="ORF">FV139_16830</name>
</gene>
<feature type="signal peptide" evidence="1">
    <location>
        <begin position="1"/>
        <end position="22"/>
    </location>
</feature>
<dbReference type="Proteomes" id="UP000321039">
    <property type="component" value="Unassembled WGS sequence"/>
</dbReference>
<protein>
    <submittedName>
        <fullName evidence="2">Uncharacterized protein</fullName>
    </submittedName>
</protein>
<dbReference type="RefSeq" id="WP_148069620.1">
    <property type="nucleotide sequence ID" value="NZ_VRZA01000006.1"/>
</dbReference>
<name>A0A5C8ZSF3_9GAMM</name>
<organism evidence="2 3">
    <name type="scientific">Parahaliea maris</name>
    <dbReference type="NCBI Taxonomy" id="2716870"/>
    <lineage>
        <taxon>Bacteria</taxon>
        <taxon>Pseudomonadati</taxon>
        <taxon>Pseudomonadota</taxon>
        <taxon>Gammaproteobacteria</taxon>
        <taxon>Cellvibrionales</taxon>
        <taxon>Halieaceae</taxon>
        <taxon>Parahaliea</taxon>
    </lineage>
</organism>
<comment type="caution">
    <text evidence="2">The sequence shown here is derived from an EMBL/GenBank/DDBJ whole genome shotgun (WGS) entry which is preliminary data.</text>
</comment>
<reference evidence="2 3" key="1">
    <citation type="submission" date="2019-08" db="EMBL/GenBank/DDBJ databases">
        <title>Parahaliea maris sp. nov., isolated from the surface seawater.</title>
        <authorList>
            <person name="Liu Y."/>
        </authorList>
    </citation>
    <scope>NUCLEOTIDE SEQUENCE [LARGE SCALE GENOMIC DNA]</scope>
    <source>
        <strain evidence="2 3">HSLHS9</strain>
    </source>
</reference>
<evidence type="ECO:0000313" key="2">
    <source>
        <dbReference type="EMBL" id="TXS91386.1"/>
    </source>
</evidence>
<proteinExistence type="predicted"/>
<accession>A0A5C8ZSF3</accession>